<dbReference type="InterPro" id="IPR009643">
    <property type="entry name" value="HS1-bd"/>
</dbReference>
<dbReference type="GO" id="GO:0005634">
    <property type="term" value="C:nucleus"/>
    <property type="evidence" value="ECO:0007669"/>
    <property type="project" value="TreeGrafter"/>
</dbReference>
<sequence>MQTRFQTMSESIITKIDEMGSRIDELEQSINELRTEMGVEGSPSPSAPSQPKLEPKSTDDSA</sequence>
<evidence type="ECO:0000256" key="1">
    <source>
        <dbReference type="ARBA" id="ARBA00006349"/>
    </source>
</evidence>
<proteinExistence type="inferred from homology"/>
<dbReference type="GO" id="GO:0003714">
    <property type="term" value="F:transcription corepressor activity"/>
    <property type="evidence" value="ECO:0007669"/>
    <property type="project" value="InterPro"/>
</dbReference>
<feature type="compositionally biased region" description="Basic and acidic residues" evidence="2">
    <location>
        <begin position="53"/>
        <end position="62"/>
    </location>
</feature>
<accession>A0A2N9IBE9</accession>
<dbReference type="GO" id="GO:0070370">
    <property type="term" value="P:cellular heat acclimation"/>
    <property type="evidence" value="ECO:0007669"/>
    <property type="project" value="TreeGrafter"/>
</dbReference>
<gene>
    <name evidence="3" type="ORF">FSB_LOCUS49346</name>
</gene>
<name>A0A2N9IBE9_FAGSY</name>
<comment type="similarity">
    <text evidence="1">Belongs to the HSBP1 family.</text>
</comment>
<dbReference type="Gene3D" id="1.20.5.430">
    <property type="match status" value="1"/>
</dbReference>
<protein>
    <recommendedName>
        <fullName evidence="4">Heat shock factor binding protein</fullName>
    </recommendedName>
</protein>
<dbReference type="FunFam" id="1.20.5.430:FF:000003">
    <property type="entry name" value="Heat shock factor binding protein"/>
    <property type="match status" value="1"/>
</dbReference>
<organism evidence="3">
    <name type="scientific">Fagus sylvatica</name>
    <name type="common">Beechnut</name>
    <dbReference type="NCBI Taxonomy" id="28930"/>
    <lineage>
        <taxon>Eukaryota</taxon>
        <taxon>Viridiplantae</taxon>
        <taxon>Streptophyta</taxon>
        <taxon>Embryophyta</taxon>
        <taxon>Tracheophyta</taxon>
        <taxon>Spermatophyta</taxon>
        <taxon>Magnoliopsida</taxon>
        <taxon>eudicotyledons</taxon>
        <taxon>Gunneridae</taxon>
        <taxon>Pentapetalae</taxon>
        <taxon>rosids</taxon>
        <taxon>fabids</taxon>
        <taxon>Fagales</taxon>
        <taxon>Fagaceae</taxon>
        <taxon>Fagus</taxon>
    </lineage>
</organism>
<feature type="region of interest" description="Disordered" evidence="2">
    <location>
        <begin position="33"/>
        <end position="62"/>
    </location>
</feature>
<evidence type="ECO:0000313" key="3">
    <source>
        <dbReference type="EMBL" id="SPD21464.1"/>
    </source>
</evidence>
<dbReference type="GO" id="GO:0005829">
    <property type="term" value="C:cytosol"/>
    <property type="evidence" value="ECO:0007669"/>
    <property type="project" value="TreeGrafter"/>
</dbReference>
<reference evidence="3" key="1">
    <citation type="submission" date="2018-02" db="EMBL/GenBank/DDBJ databases">
        <authorList>
            <person name="Cohen D.B."/>
            <person name="Kent A.D."/>
        </authorList>
    </citation>
    <scope>NUCLEOTIDE SEQUENCE</scope>
</reference>
<dbReference type="EMBL" id="OIVN01005223">
    <property type="protein sequence ID" value="SPD21464.1"/>
    <property type="molecule type" value="Genomic_DNA"/>
</dbReference>
<dbReference type="AlphaFoldDB" id="A0A2N9IBE9"/>
<dbReference type="Pfam" id="PF06825">
    <property type="entry name" value="HSBP1"/>
    <property type="match status" value="1"/>
</dbReference>
<evidence type="ECO:0008006" key="4">
    <source>
        <dbReference type="Google" id="ProtNLM"/>
    </source>
</evidence>
<evidence type="ECO:0000256" key="2">
    <source>
        <dbReference type="SAM" id="MobiDB-lite"/>
    </source>
</evidence>
<dbReference type="PANTHER" id="PTHR19424:SF8">
    <property type="entry name" value="HEAT SHOCK FACTOR-BINDING PROTEIN 1-LIKE"/>
    <property type="match status" value="1"/>
</dbReference>
<dbReference type="PANTHER" id="PTHR19424">
    <property type="entry name" value="HEAT SHOCK FACTOR BINDING PROTEIN 1"/>
    <property type="match status" value="1"/>
</dbReference>